<feature type="transmembrane region" description="Helical" evidence="6">
    <location>
        <begin position="159"/>
        <end position="187"/>
    </location>
</feature>
<feature type="transmembrane region" description="Helical" evidence="6">
    <location>
        <begin position="208"/>
        <end position="226"/>
    </location>
</feature>
<gene>
    <name evidence="7" type="ORF">EDB95_5394</name>
</gene>
<evidence type="ECO:0000313" key="8">
    <source>
        <dbReference type="Proteomes" id="UP000294498"/>
    </source>
</evidence>
<proteinExistence type="predicted"/>
<feature type="transmembrane region" description="Helical" evidence="6">
    <location>
        <begin position="251"/>
        <end position="271"/>
    </location>
</feature>
<comment type="subcellular location">
    <subcellularLocation>
        <location evidence="1">Cell membrane</location>
        <topology evidence="1">Multi-pass membrane protein</topology>
    </subcellularLocation>
</comment>
<organism evidence="7 8">
    <name type="scientific">Dinghuibacter silviterrae</name>
    <dbReference type="NCBI Taxonomy" id="1539049"/>
    <lineage>
        <taxon>Bacteria</taxon>
        <taxon>Pseudomonadati</taxon>
        <taxon>Bacteroidota</taxon>
        <taxon>Chitinophagia</taxon>
        <taxon>Chitinophagales</taxon>
        <taxon>Chitinophagaceae</taxon>
        <taxon>Dinghuibacter</taxon>
    </lineage>
</organism>
<keyword evidence="5 6" id="KW-0472">Membrane</keyword>
<comment type="caution">
    <text evidence="7">The sequence shown here is derived from an EMBL/GenBank/DDBJ whole genome shotgun (WGS) entry which is preliminary data.</text>
</comment>
<protein>
    <submittedName>
        <fullName evidence="7">O-antigen/teichoic acid export membrane protein</fullName>
    </submittedName>
</protein>
<evidence type="ECO:0000256" key="3">
    <source>
        <dbReference type="ARBA" id="ARBA00022692"/>
    </source>
</evidence>
<keyword evidence="8" id="KW-1185">Reference proteome</keyword>
<feature type="transmembrane region" description="Helical" evidence="6">
    <location>
        <begin position="115"/>
        <end position="139"/>
    </location>
</feature>
<evidence type="ECO:0000256" key="6">
    <source>
        <dbReference type="SAM" id="Phobius"/>
    </source>
</evidence>
<reference evidence="7 8" key="1">
    <citation type="submission" date="2019-03" db="EMBL/GenBank/DDBJ databases">
        <title>Genomic Encyclopedia of Type Strains, Phase IV (KMG-IV): sequencing the most valuable type-strain genomes for metagenomic binning, comparative biology and taxonomic classification.</title>
        <authorList>
            <person name="Goeker M."/>
        </authorList>
    </citation>
    <scope>NUCLEOTIDE SEQUENCE [LARGE SCALE GENOMIC DNA]</scope>
    <source>
        <strain evidence="7 8">DSM 100059</strain>
    </source>
</reference>
<dbReference type="EMBL" id="SODV01000002">
    <property type="protein sequence ID" value="TDW97544.1"/>
    <property type="molecule type" value="Genomic_DNA"/>
</dbReference>
<dbReference type="PANTHER" id="PTHR30250">
    <property type="entry name" value="PST FAMILY PREDICTED COLANIC ACID TRANSPORTER"/>
    <property type="match status" value="1"/>
</dbReference>
<feature type="transmembrane region" description="Helical" evidence="6">
    <location>
        <begin position="349"/>
        <end position="369"/>
    </location>
</feature>
<name>A0A4R8DJQ0_9BACT</name>
<evidence type="ECO:0000256" key="1">
    <source>
        <dbReference type="ARBA" id="ARBA00004651"/>
    </source>
</evidence>
<sequence length="410" mass="44968">MTKQLWRTITANVFWKGLQLGSTFLLNIAIARAFKAGGSGDFLFLIANLQLAVAVAGLSIESGLQYYGAADNSLLGKFSLFSFRYAGVAFVALLGILAALVTLHIVNPRMDRLQFVLYGAGFIAGSLLFRFFSVLGYGVRIFTAPAAIEAGGNALLLGLLGLHAFPVFFFSYYAMPLCCSLFLFGIIRKRRAPLFAPKDDKKIHFPSLLRYSGLAFLSNLVFFGVYRMDYWWVAAYCKPGELGNYIQASKLIQLFLYLPQLIALIIFPDVVQGMADRDTVRKLVGYTLLIYTAGIGLLLVAGSRGLVWLLGPTFDQVYPAFLRLIPGVYALGPLALLAAYFAGRNRVTVNLYGGLVAVVVMFFGDMIFIPRYHIMAAAMVSSVSYLTYLAFEWVVFVAFEKASSAAPTAS</sequence>
<dbReference type="AlphaFoldDB" id="A0A4R8DJQ0"/>
<keyword evidence="2" id="KW-1003">Cell membrane</keyword>
<feature type="transmembrane region" description="Helical" evidence="6">
    <location>
        <begin position="375"/>
        <end position="399"/>
    </location>
</feature>
<evidence type="ECO:0000256" key="5">
    <source>
        <dbReference type="ARBA" id="ARBA00023136"/>
    </source>
</evidence>
<keyword evidence="3 6" id="KW-0812">Transmembrane</keyword>
<keyword evidence="4 6" id="KW-1133">Transmembrane helix</keyword>
<dbReference type="OrthoDB" id="627524at2"/>
<dbReference type="InterPro" id="IPR050833">
    <property type="entry name" value="Poly_Biosynth_Transport"/>
</dbReference>
<dbReference type="GO" id="GO:0005886">
    <property type="term" value="C:plasma membrane"/>
    <property type="evidence" value="ECO:0007669"/>
    <property type="project" value="UniProtKB-SubCell"/>
</dbReference>
<feature type="transmembrane region" description="Helical" evidence="6">
    <location>
        <begin position="80"/>
        <end position="103"/>
    </location>
</feature>
<dbReference type="PANTHER" id="PTHR30250:SF11">
    <property type="entry name" value="O-ANTIGEN TRANSPORTER-RELATED"/>
    <property type="match status" value="1"/>
</dbReference>
<feature type="transmembrane region" description="Helical" evidence="6">
    <location>
        <begin position="283"/>
        <end position="301"/>
    </location>
</feature>
<feature type="transmembrane region" description="Helical" evidence="6">
    <location>
        <begin position="321"/>
        <end position="342"/>
    </location>
</feature>
<evidence type="ECO:0000256" key="4">
    <source>
        <dbReference type="ARBA" id="ARBA00022989"/>
    </source>
</evidence>
<evidence type="ECO:0000313" key="7">
    <source>
        <dbReference type="EMBL" id="TDW97544.1"/>
    </source>
</evidence>
<dbReference type="Proteomes" id="UP000294498">
    <property type="component" value="Unassembled WGS sequence"/>
</dbReference>
<feature type="transmembrane region" description="Helical" evidence="6">
    <location>
        <begin position="42"/>
        <end position="60"/>
    </location>
</feature>
<evidence type="ECO:0000256" key="2">
    <source>
        <dbReference type="ARBA" id="ARBA00022475"/>
    </source>
</evidence>
<dbReference type="RefSeq" id="WP_133999963.1">
    <property type="nucleotide sequence ID" value="NZ_SODV01000002.1"/>
</dbReference>
<accession>A0A4R8DJQ0</accession>